<evidence type="ECO:0000313" key="6">
    <source>
        <dbReference type="EMBL" id="MZR21415.1"/>
    </source>
</evidence>
<accession>A0A845MCH4</accession>
<dbReference type="Gene3D" id="1.10.10.10">
    <property type="entry name" value="Winged helix-like DNA-binding domain superfamily/Winged helix DNA-binding domain"/>
    <property type="match status" value="1"/>
</dbReference>
<dbReference type="Pfam" id="PF03466">
    <property type="entry name" value="LysR_substrate"/>
    <property type="match status" value="1"/>
</dbReference>
<dbReference type="Proteomes" id="UP000445696">
    <property type="component" value="Unassembled WGS sequence"/>
</dbReference>
<sequence>MDLSDLTIFRAVVREGGITRAAEHLNRVQSNVTTRIRQLEEDLQVPLFIREGKRLHLAPAGKILLGYADRLLALAEEAQSAIRDPHPRGVFRLGSMESTAAVRLPALLSEYGARYPKVQLELRTGTPTELSTSLLNGELDAALVAEPVAEARFESLPAFVEKTIIVTGADFPDINLDDGVPKTMLVFENGCPHRRLLEAWYASRGDMPERIVELTSYHAMLGCVIAGMGAALLPESVLCTFPEAKRLVRHPLPEGMNRLKTFLIWRKDATSPNVEALADIIAKDPQNSLAEAS</sequence>
<evidence type="ECO:0000259" key="5">
    <source>
        <dbReference type="PROSITE" id="PS50931"/>
    </source>
</evidence>
<keyword evidence="7" id="KW-1185">Reference proteome</keyword>
<evidence type="ECO:0000256" key="4">
    <source>
        <dbReference type="ARBA" id="ARBA00023163"/>
    </source>
</evidence>
<dbReference type="SUPFAM" id="SSF46785">
    <property type="entry name" value="Winged helix' DNA-binding domain"/>
    <property type="match status" value="1"/>
</dbReference>
<dbReference type="PRINTS" id="PR00039">
    <property type="entry name" value="HTHLYSR"/>
</dbReference>
<keyword evidence="2" id="KW-0805">Transcription regulation</keyword>
<dbReference type="AlphaFoldDB" id="A0A845MCH4"/>
<dbReference type="RefSeq" id="WP_161337813.1">
    <property type="nucleotide sequence ID" value="NZ_JBHSDG010000002.1"/>
</dbReference>
<dbReference type="FunFam" id="1.10.10.10:FF:000001">
    <property type="entry name" value="LysR family transcriptional regulator"/>
    <property type="match status" value="1"/>
</dbReference>
<reference evidence="6 7" key="1">
    <citation type="journal article" date="2014" name="Int. J. Syst. Evol. Microbiol.">
        <title>Sneathiella chungangensis sp. nov., isolated from a marine sand, and emended description of the genus Sneathiella.</title>
        <authorList>
            <person name="Siamphan C."/>
            <person name="Kim H."/>
            <person name="Lee J.S."/>
            <person name="Kim W."/>
        </authorList>
    </citation>
    <scope>NUCLEOTIDE SEQUENCE [LARGE SCALE GENOMIC DNA]</scope>
    <source>
        <strain evidence="6 7">KCTC 32476</strain>
    </source>
</reference>
<comment type="caution">
    <text evidence="6">The sequence shown here is derived from an EMBL/GenBank/DDBJ whole genome shotgun (WGS) entry which is preliminary data.</text>
</comment>
<evidence type="ECO:0000313" key="7">
    <source>
        <dbReference type="Proteomes" id="UP000445696"/>
    </source>
</evidence>
<evidence type="ECO:0000256" key="3">
    <source>
        <dbReference type="ARBA" id="ARBA00023125"/>
    </source>
</evidence>
<proteinExistence type="inferred from homology"/>
<dbReference type="PANTHER" id="PTHR30126:SF40">
    <property type="entry name" value="HTH-TYPE TRANSCRIPTIONAL REGULATOR GLTR"/>
    <property type="match status" value="1"/>
</dbReference>
<dbReference type="Pfam" id="PF00126">
    <property type="entry name" value="HTH_1"/>
    <property type="match status" value="1"/>
</dbReference>
<gene>
    <name evidence="6" type="ORF">GQF03_03635</name>
</gene>
<comment type="similarity">
    <text evidence="1">Belongs to the LysR transcriptional regulatory family.</text>
</comment>
<dbReference type="InterPro" id="IPR005119">
    <property type="entry name" value="LysR_subst-bd"/>
</dbReference>
<dbReference type="GO" id="GO:0000976">
    <property type="term" value="F:transcription cis-regulatory region binding"/>
    <property type="evidence" value="ECO:0007669"/>
    <property type="project" value="TreeGrafter"/>
</dbReference>
<evidence type="ECO:0000256" key="1">
    <source>
        <dbReference type="ARBA" id="ARBA00009437"/>
    </source>
</evidence>
<dbReference type="PROSITE" id="PS50931">
    <property type="entry name" value="HTH_LYSR"/>
    <property type="match status" value="1"/>
</dbReference>
<protein>
    <submittedName>
        <fullName evidence="6">LysR family transcriptional regulator</fullName>
    </submittedName>
</protein>
<dbReference type="OrthoDB" id="8479357at2"/>
<dbReference type="SUPFAM" id="SSF53850">
    <property type="entry name" value="Periplasmic binding protein-like II"/>
    <property type="match status" value="1"/>
</dbReference>
<dbReference type="InterPro" id="IPR036390">
    <property type="entry name" value="WH_DNA-bd_sf"/>
</dbReference>
<feature type="domain" description="HTH lysR-type" evidence="5">
    <location>
        <begin position="1"/>
        <end position="58"/>
    </location>
</feature>
<dbReference type="EMBL" id="WTVA01000001">
    <property type="protein sequence ID" value="MZR21415.1"/>
    <property type="molecule type" value="Genomic_DNA"/>
</dbReference>
<keyword evidence="4" id="KW-0804">Transcription</keyword>
<dbReference type="InterPro" id="IPR000847">
    <property type="entry name" value="LysR_HTH_N"/>
</dbReference>
<dbReference type="InterPro" id="IPR036388">
    <property type="entry name" value="WH-like_DNA-bd_sf"/>
</dbReference>
<dbReference type="CDD" id="cd08442">
    <property type="entry name" value="PBP2_YofA_SoxR_like"/>
    <property type="match status" value="1"/>
</dbReference>
<dbReference type="Gene3D" id="3.40.190.10">
    <property type="entry name" value="Periplasmic binding protein-like II"/>
    <property type="match status" value="2"/>
</dbReference>
<dbReference type="GO" id="GO:0003700">
    <property type="term" value="F:DNA-binding transcription factor activity"/>
    <property type="evidence" value="ECO:0007669"/>
    <property type="project" value="InterPro"/>
</dbReference>
<organism evidence="6 7">
    <name type="scientific">Sneathiella chungangensis</name>
    <dbReference type="NCBI Taxonomy" id="1418234"/>
    <lineage>
        <taxon>Bacteria</taxon>
        <taxon>Pseudomonadati</taxon>
        <taxon>Pseudomonadota</taxon>
        <taxon>Alphaproteobacteria</taxon>
        <taxon>Sneathiellales</taxon>
        <taxon>Sneathiellaceae</taxon>
        <taxon>Sneathiella</taxon>
    </lineage>
</organism>
<evidence type="ECO:0000256" key="2">
    <source>
        <dbReference type="ARBA" id="ARBA00023015"/>
    </source>
</evidence>
<name>A0A845MCH4_9PROT</name>
<dbReference type="PANTHER" id="PTHR30126">
    <property type="entry name" value="HTH-TYPE TRANSCRIPTIONAL REGULATOR"/>
    <property type="match status" value="1"/>
</dbReference>
<keyword evidence="3" id="KW-0238">DNA-binding</keyword>